<dbReference type="InterPro" id="IPR002477">
    <property type="entry name" value="Peptidoglycan-bd-like"/>
</dbReference>
<dbReference type="PROSITE" id="PS50943">
    <property type="entry name" value="HTH_CROC1"/>
    <property type="match status" value="1"/>
</dbReference>
<name>A0ABV5VFF1_9ACTN</name>
<feature type="compositionally biased region" description="Pro residues" evidence="1">
    <location>
        <begin position="158"/>
        <end position="171"/>
    </location>
</feature>
<dbReference type="Pfam" id="PF01471">
    <property type="entry name" value="PG_binding_1"/>
    <property type="match status" value="1"/>
</dbReference>
<organism evidence="4 5">
    <name type="scientific">Streptomyces thermocoprophilus</name>
    <dbReference type="NCBI Taxonomy" id="78356"/>
    <lineage>
        <taxon>Bacteria</taxon>
        <taxon>Bacillati</taxon>
        <taxon>Actinomycetota</taxon>
        <taxon>Actinomycetes</taxon>
        <taxon>Kitasatosporales</taxon>
        <taxon>Streptomycetaceae</taxon>
        <taxon>Streptomyces</taxon>
    </lineage>
</organism>
<dbReference type="InterPro" id="IPR001387">
    <property type="entry name" value="Cro/C1-type_HTH"/>
</dbReference>
<dbReference type="SUPFAM" id="SSF47090">
    <property type="entry name" value="PGBD-like"/>
    <property type="match status" value="1"/>
</dbReference>
<proteinExistence type="predicted"/>
<dbReference type="Gene3D" id="1.10.101.10">
    <property type="entry name" value="PGBD-like superfamily/PGBD"/>
    <property type="match status" value="1"/>
</dbReference>
<dbReference type="EMBL" id="JBHMAR010000016">
    <property type="protein sequence ID" value="MFB9736547.1"/>
    <property type="molecule type" value="Genomic_DNA"/>
</dbReference>
<evidence type="ECO:0000256" key="2">
    <source>
        <dbReference type="SAM" id="Phobius"/>
    </source>
</evidence>
<evidence type="ECO:0000313" key="5">
    <source>
        <dbReference type="Proteomes" id="UP001589703"/>
    </source>
</evidence>
<dbReference type="RefSeq" id="WP_247464894.1">
    <property type="nucleotide sequence ID" value="NZ_JBHMAR010000016.1"/>
</dbReference>
<dbReference type="InterPro" id="IPR036365">
    <property type="entry name" value="PGBD-like_sf"/>
</dbReference>
<sequence length="261" mass="27568">MSRWKALPAELDPRVRRLVVRLRRLKDRSGLSLRQLAARTGYSEKSWERWLGGRTLPPGDAVAELARVCGENPARLLALHEVAAEAWATRPRDTPDAPDAEPGAASGGGRPAAHRPLRVALVAGSVTLVLAVCAAVLLAVRLTAADPDGRASTAASAPPVPVTAPPSSPAPPPLYTCRLHRTDGRWYAGLSTTEDAVLADGLAGPDVAEAQCLLRRAGCSPGVIDGIYGPRTEAAVRQLQARAALVVDGIIGPHTWEVLRR</sequence>
<dbReference type="SUPFAM" id="SSF47413">
    <property type="entry name" value="lambda repressor-like DNA-binding domains"/>
    <property type="match status" value="1"/>
</dbReference>
<dbReference type="CDD" id="cd00093">
    <property type="entry name" value="HTH_XRE"/>
    <property type="match status" value="1"/>
</dbReference>
<dbReference type="Gene3D" id="1.10.260.40">
    <property type="entry name" value="lambda repressor-like DNA-binding domains"/>
    <property type="match status" value="1"/>
</dbReference>
<dbReference type="Pfam" id="PF13560">
    <property type="entry name" value="HTH_31"/>
    <property type="match status" value="1"/>
</dbReference>
<feature type="transmembrane region" description="Helical" evidence="2">
    <location>
        <begin position="119"/>
        <end position="140"/>
    </location>
</feature>
<reference evidence="4 5" key="1">
    <citation type="submission" date="2024-09" db="EMBL/GenBank/DDBJ databases">
        <authorList>
            <person name="Sun Q."/>
            <person name="Mori K."/>
        </authorList>
    </citation>
    <scope>NUCLEOTIDE SEQUENCE [LARGE SCALE GENOMIC DNA]</scope>
    <source>
        <strain evidence="4 5">JCM 10918</strain>
    </source>
</reference>
<evidence type="ECO:0000313" key="4">
    <source>
        <dbReference type="EMBL" id="MFB9736547.1"/>
    </source>
</evidence>
<dbReference type="InterPro" id="IPR036366">
    <property type="entry name" value="PGBDSf"/>
</dbReference>
<feature type="domain" description="HTH cro/C1-type" evidence="3">
    <location>
        <begin position="22"/>
        <end position="76"/>
    </location>
</feature>
<dbReference type="SMART" id="SM00530">
    <property type="entry name" value="HTH_XRE"/>
    <property type="match status" value="1"/>
</dbReference>
<keyword evidence="2" id="KW-0472">Membrane</keyword>
<comment type="caution">
    <text evidence="4">The sequence shown here is derived from an EMBL/GenBank/DDBJ whole genome shotgun (WGS) entry which is preliminary data.</text>
</comment>
<evidence type="ECO:0000256" key="1">
    <source>
        <dbReference type="SAM" id="MobiDB-lite"/>
    </source>
</evidence>
<feature type="region of interest" description="Disordered" evidence="1">
    <location>
        <begin position="149"/>
        <end position="171"/>
    </location>
</feature>
<accession>A0ABV5VFF1</accession>
<dbReference type="Proteomes" id="UP001589703">
    <property type="component" value="Unassembled WGS sequence"/>
</dbReference>
<keyword evidence="5" id="KW-1185">Reference proteome</keyword>
<keyword evidence="2" id="KW-1133">Transmembrane helix</keyword>
<dbReference type="InterPro" id="IPR010982">
    <property type="entry name" value="Lambda_DNA-bd_dom_sf"/>
</dbReference>
<keyword evidence="2" id="KW-0812">Transmembrane</keyword>
<gene>
    <name evidence="4" type="ORF">ACFFRO_15650</name>
</gene>
<protein>
    <submittedName>
        <fullName evidence="4">Peptidoglycan-binding protein</fullName>
    </submittedName>
</protein>
<evidence type="ECO:0000259" key="3">
    <source>
        <dbReference type="PROSITE" id="PS50943"/>
    </source>
</evidence>
<feature type="region of interest" description="Disordered" evidence="1">
    <location>
        <begin position="88"/>
        <end position="112"/>
    </location>
</feature>